<proteinExistence type="predicted"/>
<feature type="non-terminal residue" evidence="1">
    <location>
        <position position="97"/>
    </location>
</feature>
<name>A0ACA9S5F8_9GLOM</name>
<accession>A0ACA9S5F8</accession>
<comment type="caution">
    <text evidence="1">The sequence shown here is derived from an EMBL/GenBank/DDBJ whole genome shotgun (WGS) entry which is preliminary data.</text>
</comment>
<evidence type="ECO:0000313" key="2">
    <source>
        <dbReference type="Proteomes" id="UP000789920"/>
    </source>
</evidence>
<keyword evidence="2" id="KW-1185">Reference proteome</keyword>
<gene>
    <name evidence="1" type="ORF">RPERSI_LOCUS26921</name>
</gene>
<dbReference type="Proteomes" id="UP000789920">
    <property type="component" value="Unassembled WGS sequence"/>
</dbReference>
<dbReference type="EMBL" id="CAJVQC010093449">
    <property type="protein sequence ID" value="CAG8827208.1"/>
    <property type="molecule type" value="Genomic_DNA"/>
</dbReference>
<protein>
    <submittedName>
        <fullName evidence="1">30548_t:CDS:1</fullName>
    </submittedName>
</protein>
<organism evidence="1 2">
    <name type="scientific">Racocetra persica</name>
    <dbReference type="NCBI Taxonomy" id="160502"/>
    <lineage>
        <taxon>Eukaryota</taxon>
        <taxon>Fungi</taxon>
        <taxon>Fungi incertae sedis</taxon>
        <taxon>Mucoromycota</taxon>
        <taxon>Glomeromycotina</taxon>
        <taxon>Glomeromycetes</taxon>
        <taxon>Diversisporales</taxon>
        <taxon>Gigasporaceae</taxon>
        <taxon>Racocetra</taxon>
    </lineage>
</organism>
<feature type="non-terminal residue" evidence="1">
    <location>
        <position position="1"/>
    </location>
</feature>
<reference evidence="1" key="1">
    <citation type="submission" date="2021-06" db="EMBL/GenBank/DDBJ databases">
        <authorList>
            <person name="Kallberg Y."/>
            <person name="Tangrot J."/>
            <person name="Rosling A."/>
        </authorList>
    </citation>
    <scope>NUCLEOTIDE SEQUENCE</scope>
    <source>
        <strain evidence="1">MA461A</strain>
    </source>
</reference>
<sequence>KGRSGPTCSHHYGWEWTLTPLYPTWVNSMTNVRNVKVTKAVSMKRLKVRTKKVGFQWEKGEKSRGLNQAKVEIISANNFELLANTGVWTRTGPHELT</sequence>
<evidence type="ECO:0000313" key="1">
    <source>
        <dbReference type="EMBL" id="CAG8827208.1"/>
    </source>
</evidence>